<dbReference type="InterPro" id="IPR007410">
    <property type="entry name" value="LpqE-like"/>
</dbReference>
<evidence type="ECO:0000256" key="1">
    <source>
        <dbReference type="SAM" id="SignalP"/>
    </source>
</evidence>
<comment type="caution">
    <text evidence="2">The sequence shown here is derived from an EMBL/GenBank/DDBJ whole genome shotgun (WGS) entry which is preliminary data.</text>
</comment>
<accession>A0A399E5S0</accession>
<dbReference type="PANTHER" id="PTHR36302">
    <property type="entry name" value="BLR7088 PROTEIN"/>
    <property type="match status" value="1"/>
</dbReference>
<sequence>MLRTILVLLSLVGLTGLAQTALKAENPWVRLVPGSVSGAFMTLANPSDKAIRVIAVESPIAGKVEIHQTTIVKGAGGTEVMQMRPVQFLEIPAKGRVELKPGGYHIMLMMLKEPLQEGKIVRITLRLEGGGALVVEAPVKAQ</sequence>
<dbReference type="RefSeq" id="WP_119361373.1">
    <property type="nucleotide sequence ID" value="NZ_JBHSXZ010000016.1"/>
</dbReference>
<dbReference type="Proteomes" id="UP000266089">
    <property type="component" value="Unassembled WGS sequence"/>
</dbReference>
<keyword evidence="1" id="KW-0732">Signal</keyword>
<protein>
    <submittedName>
        <fullName evidence="2">Copper chaperone PCu(A)C</fullName>
    </submittedName>
</protein>
<dbReference type="Pfam" id="PF04314">
    <property type="entry name" value="PCuAC"/>
    <property type="match status" value="1"/>
</dbReference>
<evidence type="ECO:0000313" key="3">
    <source>
        <dbReference type="Proteomes" id="UP000266089"/>
    </source>
</evidence>
<evidence type="ECO:0000313" key="2">
    <source>
        <dbReference type="EMBL" id="RIH80064.1"/>
    </source>
</evidence>
<dbReference type="EMBL" id="QWKX01000001">
    <property type="protein sequence ID" value="RIH80064.1"/>
    <property type="molecule type" value="Genomic_DNA"/>
</dbReference>
<feature type="signal peptide" evidence="1">
    <location>
        <begin position="1"/>
        <end position="23"/>
    </location>
</feature>
<proteinExistence type="predicted"/>
<dbReference type="InterPro" id="IPR058248">
    <property type="entry name" value="Lxx211020-like"/>
</dbReference>
<dbReference type="InterPro" id="IPR036182">
    <property type="entry name" value="PCuAC_sf"/>
</dbReference>
<dbReference type="SUPFAM" id="SSF110087">
    <property type="entry name" value="DR1885-like metal-binding protein"/>
    <property type="match status" value="1"/>
</dbReference>
<dbReference type="AlphaFoldDB" id="A0A399E5S0"/>
<dbReference type="OrthoDB" id="9796962at2"/>
<feature type="chain" id="PRO_5017445253" evidence="1">
    <location>
        <begin position="24"/>
        <end position="142"/>
    </location>
</feature>
<reference evidence="2 3" key="1">
    <citation type="submission" date="2018-08" db="EMBL/GenBank/DDBJ databases">
        <title>Meiothermus cateniformans JCM 15151 genome sequencing project.</title>
        <authorList>
            <person name="Da Costa M.S."/>
            <person name="Albuquerque L."/>
            <person name="Raposo P."/>
            <person name="Froufe H.J.C."/>
            <person name="Barroso C.S."/>
            <person name="Egas C."/>
        </authorList>
    </citation>
    <scope>NUCLEOTIDE SEQUENCE [LARGE SCALE GENOMIC DNA]</scope>
    <source>
        <strain evidence="2 3">JCM 15151</strain>
    </source>
</reference>
<dbReference type="Gene3D" id="2.60.40.1890">
    <property type="entry name" value="PCu(A)C copper chaperone"/>
    <property type="match status" value="1"/>
</dbReference>
<gene>
    <name evidence="2" type="ORF">Mcate_00035</name>
</gene>
<name>A0A399E5S0_9DEIN</name>
<organism evidence="2 3">
    <name type="scientific">Meiothermus taiwanensis</name>
    <dbReference type="NCBI Taxonomy" id="172827"/>
    <lineage>
        <taxon>Bacteria</taxon>
        <taxon>Thermotogati</taxon>
        <taxon>Deinococcota</taxon>
        <taxon>Deinococci</taxon>
        <taxon>Thermales</taxon>
        <taxon>Thermaceae</taxon>
        <taxon>Meiothermus</taxon>
    </lineage>
</organism>
<dbReference type="PANTHER" id="PTHR36302:SF1">
    <property type="entry name" value="COPPER CHAPERONE PCU(A)C"/>
    <property type="match status" value="1"/>
</dbReference>